<keyword evidence="3" id="KW-0812">Transmembrane</keyword>
<feature type="region of interest" description="Disordered" evidence="2">
    <location>
        <begin position="710"/>
        <end position="733"/>
    </location>
</feature>
<feature type="compositionally biased region" description="Polar residues" evidence="2">
    <location>
        <begin position="716"/>
        <end position="726"/>
    </location>
</feature>
<accession>L1J6U4</accession>
<evidence type="ECO:0000256" key="1">
    <source>
        <dbReference type="SAM" id="Coils"/>
    </source>
</evidence>
<feature type="coiled-coil region" evidence="1">
    <location>
        <begin position="3"/>
        <end position="37"/>
    </location>
</feature>
<evidence type="ECO:0000256" key="3">
    <source>
        <dbReference type="SAM" id="Phobius"/>
    </source>
</evidence>
<evidence type="ECO:0000313" key="6">
    <source>
        <dbReference type="Proteomes" id="UP000011087"/>
    </source>
</evidence>
<feature type="region of interest" description="Disordered" evidence="2">
    <location>
        <begin position="483"/>
        <end position="506"/>
    </location>
</feature>
<dbReference type="HOGENOM" id="CLU_378337_0_0_1"/>
<feature type="transmembrane region" description="Helical" evidence="3">
    <location>
        <begin position="47"/>
        <end position="63"/>
    </location>
</feature>
<feature type="transmembrane region" description="Helical" evidence="3">
    <location>
        <begin position="105"/>
        <end position="125"/>
    </location>
</feature>
<dbReference type="RefSeq" id="XP_005831047.1">
    <property type="nucleotide sequence ID" value="XM_005830990.1"/>
</dbReference>
<keyword evidence="6" id="KW-1185">Reference proteome</keyword>
<reference evidence="6" key="2">
    <citation type="submission" date="2012-11" db="EMBL/GenBank/DDBJ databases">
        <authorList>
            <person name="Kuo A."/>
            <person name="Curtis B.A."/>
            <person name="Tanifuji G."/>
            <person name="Burki F."/>
            <person name="Gruber A."/>
            <person name="Irimia M."/>
            <person name="Maruyama S."/>
            <person name="Arias M.C."/>
            <person name="Ball S.G."/>
            <person name="Gile G.H."/>
            <person name="Hirakawa Y."/>
            <person name="Hopkins J.F."/>
            <person name="Rensing S.A."/>
            <person name="Schmutz J."/>
            <person name="Symeonidi A."/>
            <person name="Elias M."/>
            <person name="Eveleigh R.J."/>
            <person name="Herman E.K."/>
            <person name="Klute M.J."/>
            <person name="Nakayama T."/>
            <person name="Obornik M."/>
            <person name="Reyes-Prieto A."/>
            <person name="Armbrust E.V."/>
            <person name="Aves S.J."/>
            <person name="Beiko R.G."/>
            <person name="Coutinho P."/>
            <person name="Dacks J.B."/>
            <person name="Durnford D.G."/>
            <person name="Fast N.M."/>
            <person name="Green B.R."/>
            <person name="Grisdale C."/>
            <person name="Hempe F."/>
            <person name="Henrissat B."/>
            <person name="Hoppner M.P."/>
            <person name="Ishida K.-I."/>
            <person name="Kim E."/>
            <person name="Koreny L."/>
            <person name="Kroth P.G."/>
            <person name="Liu Y."/>
            <person name="Malik S.-B."/>
            <person name="Maier U.G."/>
            <person name="McRose D."/>
            <person name="Mock T."/>
            <person name="Neilson J.A."/>
            <person name="Onodera N.T."/>
            <person name="Poole A.M."/>
            <person name="Pritham E.J."/>
            <person name="Richards T.A."/>
            <person name="Rocap G."/>
            <person name="Roy S.W."/>
            <person name="Sarai C."/>
            <person name="Schaack S."/>
            <person name="Shirato S."/>
            <person name="Slamovits C.H."/>
            <person name="Spencer D.F."/>
            <person name="Suzuki S."/>
            <person name="Worden A.Z."/>
            <person name="Zauner S."/>
            <person name="Barry K."/>
            <person name="Bell C."/>
            <person name="Bharti A.K."/>
            <person name="Crow J.A."/>
            <person name="Grimwood J."/>
            <person name="Kramer R."/>
            <person name="Lindquist E."/>
            <person name="Lucas S."/>
            <person name="Salamov A."/>
            <person name="McFadden G.I."/>
            <person name="Lane C.E."/>
            <person name="Keeling P.J."/>
            <person name="Gray M.W."/>
            <person name="Grigoriev I.V."/>
            <person name="Archibald J.M."/>
        </authorList>
    </citation>
    <scope>NUCLEOTIDE SEQUENCE</scope>
    <source>
        <strain evidence="6">CCMP2712</strain>
    </source>
</reference>
<dbReference type="eggNOG" id="KOG3684">
    <property type="taxonomic scope" value="Eukaryota"/>
</dbReference>
<dbReference type="InterPro" id="IPR015449">
    <property type="entry name" value="K_chnl_Ca-activ_SK"/>
</dbReference>
<evidence type="ECO:0000313" key="5">
    <source>
        <dbReference type="EnsemblProtists" id="EKX44067"/>
    </source>
</evidence>
<reference evidence="5" key="3">
    <citation type="submission" date="2016-03" db="UniProtKB">
        <authorList>
            <consortium name="EnsemblProtists"/>
        </authorList>
    </citation>
    <scope>IDENTIFICATION</scope>
</reference>
<dbReference type="OrthoDB" id="73653at2759"/>
<dbReference type="GO" id="GO:0016286">
    <property type="term" value="F:small conductance calcium-activated potassium channel activity"/>
    <property type="evidence" value="ECO:0007669"/>
    <property type="project" value="InterPro"/>
</dbReference>
<dbReference type="PANTHER" id="PTHR10153">
    <property type="entry name" value="SMALL CONDUCTANCE CALCIUM-ACTIVATED POTASSIUM CHANNEL"/>
    <property type="match status" value="1"/>
</dbReference>
<proteinExistence type="predicted"/>
<evidence type="ECO:0000256" key="2">
    <source>
        <dbReference type="SAM" id="MobiDB-lite"/>
    </source>
</evidence>
<protein>
    <recommendedName>
        <fullName evidence="7">Potassium channel domain-containing protein</fullName>
    </recommendedName>
</protein>
<keyword evidence="3" id="KW-1133">Transmembrane helix</keyword>
<name>L1J6U4_GUITC</name>
<dbReference type="GeneID" id="17300724"/>
<dbReference type="Gene3D" id="1.10.287.70">
    <property type="match status" value="1"/>
</dbReference>
<feature type="transmembrane region" description="Helical" evidence="3">
    <location>
        <begin position="201"/>
        <end position="225"/>
    </location>
</feature>
<feature type="transmembrane region" description="Helical" evidence="3">
    <location>
        <begin position="163"/>
        <end position="181"/>
    </location>
</feature>
<keyword evidence="3" id="KW-0472">Membrane</keyword>
<feature type="region of interest" description="Disordered" evidence="2">
    <location>
        <begin position="582"/>
        <end position="611"/>
    </location>
</feature>
<dbReference type="EnsemblProtists" id="EKX44067">
    <property type="protein sequence ID" value="EKX44067"/>
    <property type="gene ID" value="GUITHDRAFT_109853"/>
</dbReference>
<keyword evidence="1" id="KW-0175">Coiled coil</keyword>
<organism evidence="4">
    <name type="scientific">Guillardia theta (strain CCMP2712)</name>
    <name type="common">Cryptophyte</name>
    <dbReference type="NCBI Taxonomy" id="905079"/>
    <lineage>
        <taxon>Eukaryota</taxon>
        <taxon>Cryptophyceae</taxon>
        <taxon>Pyrenomonadales</taxon>
        <taxon>Geminigeraceae</taxon>
        <taxon>Guillardia</taxon>
    </lineage>
</organism>
<dbReference type="Proteomes" id="UP000011087">
    <property type="component" value="Unassembled WGS sequence"/>
</dbReference>
<dbReference type="AlphaFoldDB" id="L1J6U4"/>
<dbReference type="SUPFAM" id="SSF81324">
    <property type="entry name" value="Voltage-gated potassium channels"/>
    <property type="match status" value="1"/>
</dbReference>
<evidence type="ECO:0008006" key="7">
    <source>
        <dbReference type="Google" id="ProtNLM"/>
    </source>
</evidence>
<reference evidence="4 6" key="1">
    <citation type="journal article" date="2012" name="Nature">
        <title>Algal genomes reveal evolutionary mosaicism and the fate of nucleomorphs.</title>
        <authorList>
            <consortium name="DOE Joint Genome Institute"/>
            <person name="Curtis B.A."/>
            <person name="Tanifuji G."/>
            <person name="Burki F."/>
            <person name="Gruber A."/>
            <person name="Irimia M."/>
            <person name="Maruyama S."/>
            <person name="Arias M.C."/>
            <person name="Ball S.G."/>
            <person name="Gile G.H."/>
            <person name="Hirakawa Y."/>
            <person name="Hopkins J.F."/>
            <person name="Kuo A."/>
            <person name="Rensing S.A."/>
            <person name="Schmutz J."/>
            <person name="Symeonidi A."/>
            <person name="Elias M."/>
            <person name="Eveleigh R.J."/>
            <person name="Herman E.K."/>
            <person name="Klute M.J."/>
            <person name="Nakayama T."/>
            <person name="Obornik M."/>
            <person name="Reyes-Prieto A."/>
            <person name="Armbrust E.V."/>
            <person name="Aves S.J."/>
            <person name="Beiko R.G."/>
            <person name="Coutinho P."/>
            <person name="Dacks J.B."/>
            <person name="Durnford D.G."/>
            <person name="Fast N.M."/>
            <person name="Green B.R."/>
            <person name="Grisdale C.J."/>
            <person name="Hempel F."/>
            <person name="Henrissat B."/>
            <person name="Hoppner M.P."/>
            <person name="Ishida K."/>
            <person name="Kim E."/>
            <person name="Koreny L."/>
            <person name="Kroth P.G."/>
            <person name="Liu Y."/>
            <person name="Malik S.B."/>
            <person name="Maier U.G."/>
            <person name="McRose D."/>
            <person name="Mock T."/>
            <person name="Neilson J.A."/>
            <person name="Onodera N.T."/>
            <person name="Poole A.M."/>
            <person name="Pritham E.J."/>
            <person name="Richards T.A."/>
            <person name="Rocap G."/>
            <person name="Roy S.W."/>
            <person name="Sarai C."/>
            <person name="Schaack S."/>
            <person name="Shirato S."/>
            <person name="Slamovits C.H."/>
            <person name="Spencer D.F."/>
            <person name="Suzuki S."/>
            <person name="Worden A.Z."/>
            <person name="Zauner S."/>
            <person name="Barry K."/>
            <person name="Bell C."/>
            <person name="Bharti A.K."/>
            <person name="Crow J.A."/>
            <person name="Grimwood J."/>
            <person name="Kramer R."/>
            <person name="Lindquist E."/>
            <person name="Lucas S."/>
            <person name="Salamov A."/>
            <person name="McFadden G.I."/>
            <person name="Lane C.E."/>
            <person name="Keeling P.J."/>
            <person name="Gray M.W."/>
            <person name="Grigoriev I.V."/>
            <person name="Archibald J.M."/>
        </authorList>
    </citation>
    <scope>NUCLEOTIDE SEQUENCE</scope>
    <source>
        <strain evidence="4 6">CCMP2712</strain>
    </source>
</reference>
<gene>
    <name evidence="4" type="ORF">GUITHDRAFT_109853</name>
</gene>
<dbReference type="KEGG" id="gtt:GUITHDRAFT_109853"/>
<feature type="coiled-coil region" evidence="1">
    <location>
        <begin position="520"/>
        <end position="582"/>
    </location>
</feature>
<dbReference type="PaxDb" id="55529-EKX44067"/>
<dbReference type="EMBL" id="JH993006">
    <property type="protein sequence ID" value="EKX44067.1"/>
    <property type="molecule type" value="Genomic_DNA"/>
</dbReference>
<evidence type="ECO:0000313" key="4">
    <source>
        <dbReference type="EMBL" id="EKX44067.1"/>
    </source>
</evidence>
<sequence>MPKRRAEHKVAKAIIQIEKLRSEKNELTTQDRELIQSLERGVYRRQTWVVALSLLTLALGILINEVCVSPDYVTQFPSEAELEALARGASNSAYARSCDWKYGNILKSLCSLSVICLLVAILIRFKQEIQLKQTKKRLQEKNIFHMFGSHAREHLIKITKRELFWLVAELGICMIHPFPFYKNDYEWNVLGRPLFYRFESIMCALMLVRLFHLWSWILASLYLLFFNLESSYRTQDFELIKSVQQLSQDRGTSYRMLSFKIAMSKSPPAVIAVCTIMVLMPCSYLFRLSEGPAYVDHSRYFWDQVWNVLTQATTGYGMTSPATHIGRMACFVCIAWTPIVIALTTASTTSSLKLSGDEDKLIKRMNLNQLHLKLMEAAASVIQQWWRWRGSWLMPSELLEKHRLDTMTGFYKALHDFNRFKISNGFTHLLPQLQKAPAKLRRGSGSFSFASTPRIEAMPRPDLNRPLLPPRTRDGCEAEQEARAGLNLTPNPKPLQIPSLRLPDRNLSSSQPCNEIIEMLADITGEIRHLSERIASLEEEKTSFDVSREAKAGQILTCFKVHADVMEAMAELRHEIRQLRSTRADEHGRNARSRSQPMMPASNDREDMGREKARTREDLLETISIYSNGSLQAPPRSPGGVSCLVSHASGDLEQLPPLFQQPRASHPQVTPRSKMRRILDKARLALLPSPRLAADICISSPHGHLMSLPEAREMSATPSKDTASSHRLSRELA</sequence>
<dbReference type="GO" id="GO:0016020">
    <property type="term" value="C:membrane"/>
    <property type="evidence" value="ECO:0007669"/>
    <property type="project" value="InterPro"/>
</dbReference>